<dbReference type="Proteomes" id="UP001418222">
    <property type="component" value="Unassembled WGS sequence"/>
</dbReference>
<proteinExistence type="predicted"/>
<organism evidence="2 3">
    <name type="scientific">Platanthera zijinensis</name>
    <dbReference type="NCBI Taxonomy" id="2320716"/>
    <lineage>
        <taxon>Eukaryota</taxon>
        <taxon>Viridiplantae</taxon>
        <taxon>Streptophyta</taxon>
        <taxon>Embryophyta</taxon>
        <taxon>Tracheophyta</taxon>
        <taxon>Spermatophyta</taxon>
        <taxon>Magnoliopsida</taxon>
        <taxon>Liliopsida</taxon>
        <taxon>Asparagales</taxon>
        <taxon>Orchidaceae</taxon>
        <taxon>Orchidoideae</taxon>
        <taxon>Orchideae</taxon>
        <taxon>Orchidinae</taxon>
        <taxon>Platanthera</taxon>
    </lineage>
</organism>
<name>A0AAP0GCZ8_9ASPA</name>
<dbReference type="PANTHER" id="PTHR47718:SF13">
    <property type="entry name" value="OS09G0290500 PROTEIN"/>
    <property type="match status" value="1"/>
</dbReference>
<comment type="caution">
    <text evidence="2">The sequence shown here is derived from an EMBL/GenBank/DDBJ whole genome shotgun (WGS) entry which is preliminary data.</text>
</comment>
<evidence type="ECO:0000313" key="2">
    <source>
        <dbReference type="EMBL" id="KAK8951943.1"/>
    </source>
</evidence>
<keyword evidence="3" id="KW-1185">Reference proteome</keyword>
<dbReference type="AlphaFoldDB" id="A0AAP0GCZ8"/>
<evidence type="ECO:0000259" key="1">
    <source>
        <dbReference type="Pfam" id="PF10551"/>
    </source>
</evidence>
<dbReference type="Pfam" id="PF10551">
    <property type="entry name" value="MULE"/>
    <property type="match status" value="1"/>
</dbReference>
<protein>
    <submittedName>
        <fullName evidence="2">Protein FAR1-RELATED SEQUENCE 8</fullName>
    </submittedName>
</protein>
<feature type="domain" description="MULE transposase" evidence="1">
    <location>
        <begin position="1"/>
        <end position="53"/>
    </location>
</feature>
<sequence length="53" mass="5956">MPFAPFVGVNHHGHSILLGCGLISSEDTENFIWLFDTWLICMNNKLPNAIIID</sequence>
<dbReference type="InterPro" id="IPR018289">
    <property type="entry name" value="MULE_transposase_dom"/>
</dbReference>
<gene>
    <name evidence="2" type="primary">FRS8</name>
    <name evidence="2" type="ORF">KSP39_PZI003882</name>
</gene>
<evidence type="ECO:0000313" key="3">
    <source>
        <dbReference type="Proteomes" id="UP001418222"/>
    </source>
</evidence>
<dbReference type="EMBL" id="JBBWWQ010000003">
    <property type="protein sequence ID" value="KAK8951943.1"/>
    <property type="molecule type" value="Genomic_DNA"/>
</dbReference>
<accession>A0AAP0GCZ8</accession>
<reference evidence="2 3" key="1">
    <citation type="journal article" date="2022" name="Nat. Plants">
        <title>Genomes of leafy and leafless Platanthera orchids illuminate the evolution of mycoheterotrophy.</title>
        <authorList>
            <person name="Li M.H."/>
            <person name="Liu K.W."/>
            <person name="Li Z."/>
            <person name="Lu H.C."/>
            <person name="Ye Q.L."/>
            <person name="Zhang D."/>
            <person name="Wang J.Y."/>
            <person name="Li Y.F."/>
            <person name="Zhong Z.M."/>
            <person name="Liu X."/>
            <person name="Yu X."/>
            <person name="Liu D.K."/>
            <person name="Tu X.D."/>
            <person name="Liu B."/>
            <person name="Hao Y."/>
            <person name="Liao X.Y."/>
            <person name="Jiang Y.T."/>
            <person name="Sun W.H."/>
            <person name="Chen J."/>
            <person name="Chen Y.Q."/>
            <person name="Ai Y."/>
            <person name="Zhai J.W."/>
            <person name="Wu S.S."/>
            <person name="Zhou Z."/>
            <person name="Hsiao Y.Y."/>
            <person name="Wu W.L."/>
            <person name="Chen Y.Y."/>
            <person name="Lin Y.F."/>
            <person name="Hsu J.L."/>
            <person name="Li C.Y."/>
            <person name="Wang Z.W."/>
            <person name="Zhao X."/>
            <person name="Zhong W.Y."/>
            <person name="Ma X.K."/>
            <person name="Ma L."/>
            <person name="Huang J."/>
            <person name="Chen G.Z."/>
            <person name="Huang M.Z."/>
            <person name="Huang L."/>
            <person name="Peng D.H."/>
            <person name="Luo Y.B."/>
            <person name="Zou S.Q."/>
            <person name="Chen S.P."/>
            <person name="Lan S."/>
            <person name="Tsai W.C."/>
            <person name="Van de Peer Y."/>
            <person name="Liu Z.J."/>
        </authorList>
    </citation>
    <scope>NUCLEOTIDE SEQUENCE [LARGE SCALE GENOMIC DNA]</scope>
    <source>
        <strain evidence="2">Lor287</strain>
    </source>
</reference>
<dbReference type="PANTHER" id="PTHR47718">
    <property type="entry name" value="OS01G0519700 PROTEIN"/>
    <property type="match status" value="1"/>
</dbReference>